<dbReference type="AlphaFoldDB" id="A0A485KAB4"/>
<evidence type="ECO:0000256" key="1">
    <source>
        <dbReference type="SAM" id="MobiDB-lite"/>
    </source>
</evidence>
<dbReference type="Proteomes" id="UP000332933">
    <property type="component" value="Unassembled WGS sequence"/>
</dbReference>
<evidence type="ECO:0000313" key="2">
    <source>
        <dbReference type="EMBL" id="KAF0717855.1"/>
    </source>
</evidence>
<feature type="compositionally biased region" description="Low complexity" evidence="1">
    <location>
        <begin position="188"/>
        <end position="207"/>
    </location>
</feature>
<feature type="region of interest" description="Disordered" evidence="1">
    <location>
        <begin position="711"/>
        <end position="739"/>
    </location>
</feature>
<keyword evidence="4" id="KW-1185">Reference proteome</keyword>
<feature type="compositionally biased region" description="Polar residues" evidence="1">
    <location>
        <begin position="92"/>
        <end position="114"/>
    </location>
</feature>
<feature type="compositionally biased region" description="Basic and acidic residues" evidence="1">
    <location>
        <begin position="711"/>
        <end position="733"/>
    </location>
</feature>
<sequence>MDDDELARERFEVTSFNTIMAPLVESTLARVAAASPKPQRAAIKSPLLVAAAPSPRQTSRKLRGNSVLRPHSANVVVLPRHRTVSGPPAQLLPSSPTAGTQPSDSTNMTLASPRTTHRPAKPESLYAQTHDRSHNNARPKTAASRLPKSNQISPASPTALVIDIPPHDHVASPCSSKGGVRRPTTALSSTRHNPTTSPTTTLTIASPSPRPQSHSNAIQRAKLLANKLVRRPKSAAAVEPHSFISGDSGSIIAAKKRPRPPSAWAFMQSHTAPLFFEPLSPSGLVDQVSVDLTKKEVALQRDVTAAACKRFNDIRHQRTTKQLELDAIRRQVAAMTKEMTTTTAESSSCAGLARHARTLQDKIARDKDECAKCRHYKRVLEHMLERVKWDAAAIAARVKAIHTRTAVAEKEWARLLWTALDSRKYSLDNAVAQTQRRLDQLRADQATCCSDHAATLHLLRSEMEQTQELARRRAEADRKRRNLVMTFRVPGDKKPSLTRVNTQLLLLREAALTTREAEFDWLVAKSGEGDLKLLQDRFMGFDTDMQVLQQLLGDSVAMHGQLDKDYARVSAEVFDLRNCGMDEISETQRKVKGMLEDELWVAQANEEHARVTMAYHQHLVTAMHQGLQSILQWLDCVDPVRCGGSFKGLALESLPLTCIHLVQTHLTNVSLYSTEALQEVLEQLPVRLWARTTRESVVGLDLDLDRRVVQTTNHENDTRQSHDARLGEAKAQCDAKAPT</sequence>
<dbReference type="EMBL" id="VJMH01000210">
    <property type="protein sequence ID" value="KAF0717855.1"/>
    <property type="molecule type" value="Genomic_DNA"/>
</dbReference>
<dbReference type="OrthoDB" id="70015at2759"/>
<feature type="region of interest" description="Disordered" evidence="1">
    <location>
        <begin position="80"/>
        <end position="153"/>
    </location>
</feature>
<evidence type="ECO:0000313" key="4">
    <source>
        <dbReference type="Proteomes" id="UP000332933"/>
    </source>
</evidence>
<dbReference type="EMBL" id="CAADRA010000210">
    <property type="protein sequence ID" value="VFT79259.1"/>
    <property type="molecule type" value="Genomic_DNA"/>
</dbReference>
<reference evidence="2" key="2">
    <citation type="submission" date="2019-06" db="EMBL/GenBank/DDBJ databases">
        <title>Genomics analysis of Aphanomyces spp. identifies a new class of oomycete effector associated with host adaptation.</title>
        <authorList>
            <person name="Gaulin E."/>
        </authorList>
    </citation>
    <scope>NUCLEOTIDE SEQUENCE</scope>
    <source>
        <strain evidence="2">CBS 578.67</strain>
    </source>
</reference>
<evidence type="ECO:0000313" key="3">
    <source>
        <dbReference type="EMBL" id="VFT79259.1"/>
    </source>
</evidence>
<gene>
    <name evidence="3" type="primary">Aste57867_2055</name>
    <name evidence="2" type="ORF">As57867_002051</name>
    <name evidence="3" type="ORF">ASTE57867_2055</name>
</gene>
<accession>A0A485KAB4</accession>
<proteinExistence type="predicted"/>
<protein>
    <submittedName>
        <fullName evidence="3">Aste57867_2055 protein</fullName>
    </submittedName>
</protein>
<organism evidence="3 4">
    <name type="scientific">Aphanomyces stellatus</name>
    <dbReference type="NCBI Taxonomy" id="120398"/>
    <lineage>
        <taxon>Eukaryota</taxon>
        <taxon>Sar</taxon>
        <taxon>Stramenopiles</taxon>
        <taxon>Oomycota</taxon>
        <taxon>Saprolegniomycetes</taxon>
        <taxon>Saprolegniales</taxon>
        <taxon>Verrucalvaceae</taxon>
        <taxon>Aphanomyces</taxon>
    </lineage>
</organism>
<name>A0A485KAB4_9STRA</name>
<reference evidence="3 4" key="1">
    <citation type="submission" date="2019-03" db="EMBL/GenBank/DDBJ databases">
        <authorList>
            <person name="Gaulin E."/>
            <person name="Dumas B."/>
        </authorList>
    </citation>
    <scope>NUCLEOTIDE SEQUENCE [LARGE SCALE GENOMIC DNA]</scope>
    <source>
        <strain evidence="3">CBS 568.67</strain>
    </source>
</reference>
<feature type="region of interest" description="Disordered" evidence="1">
    <location>
        <begin position="170"/>
        <end position="214"/>
    </location>
</feature>